<dbReference type="PANTHER" id="PTHR43214:SF43">
    <property type="entry name" value="TWO-COMPONENT RESPONSE REGULATOR"/>
    <property type="match status" value="1"/>
</dbReference>
<proteinExistence type="predicted"/>
<feature type="domain" description="HTH luxR-type" evidence="3">
    <location>
        <begin position="899"/>
        <end position="964"/>
    </location>
</feature>
<evidence type="ECO:0000256" key="1">
    <source>
        <dbReference type="ARBA" id="ARBA00023125"/>
    </source>
</evidence>
<keyword evidence="1" id="KW-0238">DNA-binding</keyword>
<name>A0A917NQX6_9ACTN</name>
<dbReference type="PROSITE" id="PS00622">
    <property type="entry name" value="HTH_LUXR_1"/>
    <property type="match status" value="1"/>
</dbReference>
<evidence type="ECO:0000313" key="4">
    <source>
        <dbReference type="EMBL" id="GGJ19721.1"/>
    </source>
</evidence>
<gene>
    <name evidence="4" type="ORF">GCM10012282_15020</name>
</gene>
<dbReference type="GO" id="GO:0003677">
    <property type="term" value="F:DNA binding"/>
    <property type="evidence" value="ECO:0007669"/>
    <property type="project" value="UniProtKB-KW"/>
</dbReference>
<comment type="caution">
    <text evidence="4">The sequence shown here is derived from an EMBL/GenBank/DDBJ whole genome shotgun (WGS) entry which is preliminary data.</text>
</comment>
<dbReference type="InterPro" id="IPR016032">
    <property type="entry name" value="Sig_transdc_resp-reg_C-effctor"/>
</dbReference>
<evidence type="ECO:0000259" key="3">
    <source>
        <dbReference type="PROSITE" id="PS50043"/>
    </source>
</evidence>
<dbReference type="SUPFAM" id="SSF46894">
    <property type="entry name" value="C-terminal effector domain of the bipartite response regulators"/>
    <property type="match status" value="1"/>
</dbReference>
<dbReference type="Proteomes" id="UP000625682">
    <property type="component" value="Unassembled WGS sequence"/>
</dbReference>
<dbReference type="Pfam" id="PF00196">
    <property type="entry name" value="GerE"/>
    <property type="match status" value="1"/>
</dbReference>
<dbReference type="InterPro" id="IPR036388">
    <property type="entry name" value="WH-like_DNA-bd_sf"/>
</dbReference>
<dbReference type="InterPro" id="IPR041664">
    <property type="entry name" value="AAA_16"/>
</dbReference>
<accession>A0A917NQX6</accession>
<reference evidence="4" key="1">
    <citation type="journal article" date="2014" name="Int. J. Syst. Evol. Microbiol.">
        <title>Complete genome sequence of Corynebacterium casei LMG S-19264T (=DSM 44701T), isolated from a smear-ripened cheese.</title>
        <authorList>
            <consortium name="US DOE Joint Genome Institute (JGI-PGF)"/>
            <person name="Walter F."/>
            <person name="Albersmeier A."/>
            <person name="Kalinowski J."/>
            <person name="Ruckert C."/>
        </authorList>
    </citation>
    <scope>NUCLEOTIDE SEQUENCE</scope>
    <source>
        <strain evidence="4">CGMCC 4.7272</strain>
    </source>
</reference>
<sequence>MQQDRSPLVARDGEVGDVAEALRTTGAEARTVLVTGGAGTGKTAVVEQARRTVVQKGAKVLRLGWEAAEGPAGADALADAVCGVLAKIHDGRLPVRVTAVRRVQLRTAGPGAEVALLSTLGEVLADAAHHVPFALVLDNAQRMPARTASALGLLLRVFRPAGVPVVMAGRPMSPGQITGAQLLAAADRVLELRPLSPADVGALVVRRLGRPVEPDLVTAVSRALGPLAGSPGAVLSVVASLKECGGLLELDGQVCLAVPEGGLRLTADVAELGRLGWPDAPPDADTVATAVTLARLAGQGGLRLDELRGVRLSGGSLDPGGVRASDGSLDPGGVRLSGGWLDPGGVQASDGLLDPGDAKSSDGPVEAVGRRVDGLVRDRVVTVDPDGRTAFAVPALAAALRTLPDPGGPWPPYATITGTPADRPGVGRAWPDGHGAAAGPAPDGALALPPPAFQGGAEPGLPRAVHGDHPASRRLPPHDTGTPGALRESATLSLRHPDHLGVLALGEPLLACLDGPHGEDRGALEWVTRAWTLSALHEHRSPYGDDADPRYRAALEQMPAAAGLAALGGAYGIGPVTPMTFRSGPADDACGSGPVPSPGEVRLLAAAVGSGGEFARARQRMARNPPGEADLDRLRNAAAYGDLAGALQAVLGERYVGLGESTAVRYHALVRDYLTGRWDSALSCARRIETRGRSDGAAGVGHLARALAAEIQLMRGEYGRAREWLDLIPDSVGHPLVARVRLGIRYWSGDSDEALAQAWRDVRRARENGLLAGVDRVVLRILSITVRGNDREAPRETLEYLETLHEEAASPMTYEAVLVGRGMVHGDAESALAAYRLVRQRVDLPLSVDCCQCLTDVGDDPLRWLAEATRSAHALDMGPPVRSLLGAAARRRNVSLPRRRTAREGLSEPDVRVIAMVSDGSTNRQIAARLACSEKTVEQRLTRLFQRTGCRSRVELAAAWLDGSLARQGLVPDSGPRGDSGD</sequence>
<dbReference type="InterPro" id="IPR039420">
    <property type="entry name" value="WalR-like"/>
</dbReference>
<dbReference type="InterPro" id="IPR027417">
    <property type="entry name" value="P-loop_NTPase"/>
</dbReference>
<reference evidence="4" key="2">
    <citation type="submission" date="2020-09" db="EMBL/GenBank/DDBJ databases">
        <authorList>
            <person name="Sun Q."/>
            <person name="Zhou Y."/>
        </authorList>
    </citation>
    <scope>NUCLEOTIDE SEQUENCE</scope>
    <source>
        <strain evidence="4">CGMCC 4.7272</strain>
    </source>
</reference>
<feature type="region of interest" description="Disordered" evidence="2">
    <location>
        <begin position="451"/>
        <end position="483"/>
    </location>
</feature>
<dbReference type="PRINTS" id="PR00038">
    <property type="entry name" value="HTHLUXR"/>
</dbReference>
<organism evidence="4 5">
    <name type="scientific">Streptomyces lacrimifluminis</name>
    <dbReference type="NCBI Taxonomy" id="1500077"/>
    <lineage>
        <taxon>Bacteria</taxon>
        <taxon>Bacillati</taxon>
        <taxon>Actinomycetota</taxon>
        <taxon>Actinomycetes</taxon>
        <taxon>Kitasatosporales</taxon>
        <taxon>Streptomycetaceae</taxon>
        <taxon>Streptomyces</taxon>
    </lineage>
</organism>
<dbReference type="PANTHER" id="PTHR43214">
    <property type="entry name" value="TWO-COMPONENT RESPONSE REGULATOR"/>
    <property type="match status" value="1"/>
</dbReference>
<dbReference type="EMBL" id="BMMU01000003">
    <property type="protein sequence ID" value="GGJ19721.1"/>
    <property type="molecule type" value="Genomic_DNA"/>
</dbReference>
<protein>
    <recommendedName>
        <fullName evidence="3">HTH luxR-type domain-containing protein</fullName>
    </recommendedName>
</protein>
<dbReference type="RefSeq" id="WP_189146446.1">
    <property type="nucleotide sequence ID" value="NZ_BAABER010000003.1"/>
</dbReference>
<dbReference type="CDD" id="cd06170">
    <property type="entry name" value="LuxR_C_like"/>
    <property type="match status" value="1"/>
</dbReference>
<dbReference type="Pfam" id="PF13191">
    <property type="entry name" value="AAA_16"/>
    <property type="match status" value="1"/>
</dbReference>
<dbReference type="InterPro" id="IPR000792">
    <property type="entry name" value="Tscrpt_reg_LuxR_C"/>
</dbReference>
<evidence type="ECO:0000256" key="2">
    <source>
        <dbReference type="SAM" id="MobiDB-lite"/>
    </source>
</evidence>
<keyword evidence="5" id="KW-1185">Reference proteome</keyword>
<dbReference type="AlphaFoldDB" id="A0A917NQX6"/>
<dbReference type="SUPFAM" id="SSF52540">
    <property type="entry name" value="P-loop containing nucleoside triphosphate hydrolases"/>
    <property type="match status" value="1"/>
</dbReference>
<dbReference type="GO" id="GO:0006355">
    <property type="term" value="P:regulation of DNA-templated transcription"/>
    <property type="evidence" value="ECO:0007669"/>
    <property type="project" value="InterPro"/>
</dbReference>
<evidence type="ECO:0000313" key="5">
    <source>
        <dbReference type="Proteomes" id="UP000625682"/>
    </source>
</evidence>
<dbReference type="Gene3D" id="1.10.10.10">
    <property type="entry name" value="Winged helix-like DNA-binding domain superfamily/Winged helix DNA-binding domain"/>
    <property type="match status" value="1"/>
</dbReference>
<dbReference type="SMART" id="SM00421">
    <property type="entry name" value="HTH_LUXR"/>
    <property type="match status" value="1"/>
</dbReference>
<dbReference type="PROSITE" id="PS50043">
    <property type="entry name" value="HTH_LUXR_2"/>
    <property type="match status" value="1"/>
</dbReference>